<protein>
    <submittedName>
        <fullName evidence="2">BQ5605_C009g05783 protein</fullName>
    </submittedName>
</protein>
<evidence type="ECO:0000256" key="1">
    <source>
        <dbReference type="SAM" id="MobiDB-lite"/>
    </source>
</evidence>
<keyword evidence="3" id="KW-1185">Reference proteome</keyword>
<feature type="region of interest" description="Disordered" evidence="1">
    <location>
        <begin position="280"/>
        <end position="325"/>
    </location>
</feature>
<dbReference type="EMBL" id="FQNC01000049">
    <property type="protein sequence ID" value="SGY85848.1"/>
    <property type="molecule type" value="Genomic_DNA"/>
</dbReference>
<reference evidence="2 3" key="1">
    <citation type="submission" date="2016-11" db="EMBL/GenBank/DDBJ databases">
        <authorList>
            <person name="Jaros S."/>
            <person name="Januszkiewicz K."/>
            <person name="Wedrychowicz H."/>
        </authorList>
    </citation>
    <scope>NUCLEOTIDE SEQUENCE [LARGE SCALE GENOMIC DNA]</scope>
</reference>
<gene>
    <name evidence="2" type="primary">BQ5605_C009g05783</name>
    <name evidence="2" type="ORF">BQ5605_C009G05783</name>
</gene>
<name>A0A2X0MHL5_9BASI</name>
<evidence type="ECO:0000313" key="2">
    <source>
        <dbReference type="EMBL" id="SGY85848.1"/>
    </source>
</evidence>
<dbReference type="Proteomes" id="UP000249464">
    <property type="component" value="Unassembled WGS sequence"/>
</dbReference>
<feature type="compositionally biased region" description="Basic and acidic residues" evidence="1">
    <location>
        <begin position="299"/>
        <end position="325"/>
    </location>
</feature>
<feature type="compositionally biased region" description="Basic and acidic residues" evidence="1">
    <location>
        <begin position="145"/>
        <end position="154"/>
    </location>
</feature>
<accession>A0A2X0MHL5</accession>
<feature type="region of interest" description="Disordered" evidence="1">
    <location>
        <begin position="137"/>
        <end position="156"/>
    </location>
</feature>
<dbReference type="AlphaFoldDB" id="A0A2X0MHL5"/>
<sequence length="325" mass="36258">MFAPTGKRVLSSATTPWLTTRAPLLPSCPYSSARPSHPSLQRVFSTTVPYRNAPNPHLTALLRLGPKPTPSSTAPSVRRVRSPYKLSMYSTPNHTMITLSTQASTISQFLDRSHEPTREEVNQSLTVLTLTTRMHATSRLPKGSRKSDLGRKLGPEGVGEQAQEITVLMLHKIKSMLKVEVQEVQEKKPDPTGELAAAWGLDPRIIGSTRYPWPRPTSIKMEYRGKGPGKKAFYAVFSGPEGQGLRELVEGVEDDLPKGEKGLFPKKRIDLLREQEARRIKEQKEDDEAMAMAMAMEKNSNRVDREESRTKEGSMGRSERSGGRR</sequence>
<proteinExistence type="predicted"/>
<organism evidence="2 3">
    <name type="scientific">Microbotryum silenes-dioicae</name>
    <dbReference type="NCBI Taxonomy" id="796604"/>
    <lineage>
        <taxon>Eukaryota</taxon>
        <taxon>Fungi</taxon>
        <taxon>Dikarya</taxon>
        <taxon>Basidiomycota</taxon>
        <taxon>Pucciniomycotina</taxon>
        <taxon>Microbotryomycetes</taxon>
        <taxon>Microbotryales</taxon>
        <taxon>Microbotryaceae</taxon>
        <taxon>Microbotryum</taxon>
    </lineage>
</organism>
<evidence type="ECO:0000313" key="3">
    <source>
        <dbReference type="Proteomes" id="UP000249464"/>
    </source>
</evidence>